<dbReference type="Proteomes" id="UP001223586">
    <property type="component" value="Unassembled WGS sequence"/>
</dbReference>
<reference evidence="2 3" key="1">
    <citation type="submission" date="2023-07" db="EMBL/GenBank/DDBJ databases">
        <title>Genomic Encyclopedia of Type Strains, Phase IV (KMG-IV): sequencing the most valuable type-strain genomes for metagenomic binning, comparative biology and taxonomic classification.</title>
        <authorList>
            <person name="Goeker M."/>
        </authorList>
    </citation>
    <scope>NUCLEOTIDE SEQUENCE [LARGE SCALE GENOMIC DNA]</scope>
    <source>
        <strain evidence="2 3">DSM 23837</strain>
    </source>
</reference>
<evidence type="ECO:0000256" key="1">
    <source>
        <dbReference type="SAM" id="Phobius"/>
    </source>
</evidence>
<sequence length="65" mass="7868">MEDVMQYFLTQGPFAVLFVWLFIHQMKSSEARELRYQNLLEAMTAKYDDIAEEIRKMKDRLPPRQ</sequence>
<dbReference type="Pfam" id="PF10960">
    <property type="entry name" value="Holin_BhlA"/>
    <property type="match status" value="1"/>
</dbReference>
<gene>
    <name evidence="2" type="ORF">J2S08_000194</name>
</gene>
<keyword evidence="1" id="KW-0472">Membrane</keyword>
<keyword evidence="1" id="KW-1133">Transmembrane helix</keyword>
<feature type="transmembrane region" description="Helical" evidence="1">
    <location>
        <begin position="6"/>
        <end position="23"/>
    </location>
</feature>
<keyword evidence="3" id="KW-1185">Reference proteome</keyword>
<name>A0ABT9WMI3_9BACI</name>
<dbReference type="InterPro" id="IPR024405">
    <property type="entry name" value="Phage_BhlA/UviB"/>
</dbReference>
<keyword evidence="1" id="KW-0812">Transmembrane</keyword>
<evidence type="ECO:0000313" key="2">
    <source>
        <dbReference type="EMBL" id="MDQ0174363.1"/>
    </source>
</evidence>
<evidence type="ECO:0008006" key="4">
    <source>
        <dbReference type="Google" id="ProtNLM"/>
    </source>
</evidence>
<dbReference type="RefSeq" id="WP_307225768.1">
    <property type="nucleotide sequence ID" value="NZ_JAUSTT010000001.1"/>
</dbReference>
<protein>
    <recommendedName>
        <fullName evidence="4">Holin</fullName>
    </recommendedName>
</protein>
<accession>A0ABT9WMI3</accession>
<comment type="caution">
    <text evidence="2">The sequence shown here is derived from an EMBL/GenBank/DDBJ whole genome shotgun (WGS) entry which is preliminary data.</text>
</comment>
<organism evidence="2 3">
    <name type="scientific">Bacillus chungangensis</name>
    <dbReference type="NCBI Taxonomy" id="587633"/>
    <lineage>
        <taxon>Bacteria</taxon>
        <taxon>Bacillati</taxon>
        <taxon>Bacillota</taxon>
        <taxon>Bacilli</taxon>
        <taxon>Bacillales</taxon>
        <taxon>Bacillaceae</taxon>
        <taxon>Bacillus</taxon>
    </lineage>
</organism>
<dbReference type="EMBL" id="JAUSTT010000001">
    <property type="protein sequence ID" value="MDQ0174363.1"/>
    <property type="molecule type" value="Genomic_DNA"/>
</dbReference>
<evidence type="ECO:0000313" key="3">
    <source>
        <dbReference type="Proteomes" id="UP001223586"/>
    </source>
</evidence>
<proteinExistence type="predicted"/>